<name>A0A7L4PA57_9CREN</name>
<reference evidence="1 2" key="1">
    <citation type="journal article" date="2020" name="Nat. Commun.">
        <title>The structures of two archaeal type IV pili illuminate evolutionary relationships.</title>
        <authorList>
            <person name="Wang F."/>
            <person name="Baquero D.P."/>
            <person name="Su Z."/>
            <person name="Beltran L.C."/>
            <person name="Prangishvili D."/>
            <person name="Krupovic M."/>
            <person name="Egelman E.H."/>
        </authorList>
    </citation>
    <scope>NUCLEOTIDE SEQUENCE [LARGE SCALE GENOMIC DNA]</scope>
    <source>
        <strain evidence="1 2">2GA</strain>
    </source>
</reference>
<keyword evidence="2" id="KW-1185">Reference proteome</keyword>
<dbReference type="Proteomes" id="UP000554766">
    <property type="component" value="Unassembled WGS sequence"/>
</dbReference>
<gene>
    <name evidence="1" type="ORF">HC235_07885</name>
</gene>
<comment type="caution">
    <text evidence="1">The sequence shown here is derived from an EMBL/GenBank/DDBJ whole genome shotgun (WGS) entry which is preliminary data.</text>
</comment>
<evidence type="ECO:0000313" key="1">
    <source>
        <dbReference type="EMBL" id="NYR15855.1"/>
    </source>
</evidence>
<proteinExistence type="predicted"/>
<dbReference type="EMBL" id="JAAVJF010000003">
    <property type="protein sequence ID" value="NYR15855.1"/>
    <property type="molecule type" value="Genomic_DNA"/>
</dbReference>
<accession>A0A7L4PA57</accession>
<protein>
    <submittedName>
        <fullName evidence="1">Uncharacterized protein</fullName>
    </submittedName>
</protein>
<sequence length="154" mass="16776">MTTHGFVRVGDVLRAAAIAQSRGGEVDFWTLYRLWGTYAVAVLEAAQLWGVLKWAREDDPKARVAYRLAPRGAALLRSAEIRCSVDAYALRGRIRLLTPFGALEVPLDPGHLLSAAYKLAEGCGASPRELYAEVKAVAERAAKAARGLEKWLLG</sequence>
<organism evidence="1 2">
    <name type="scientific">Pyrobaculum arsenaticum</name>
    <dbReference type="NCBI Taxonomy" id="121277"/>
    <lineage>
        <taxon>Archaea</taxon>
        <taxon>Thermoproteota</taxon>
        <taxon>Thermoprotei</taxon>
        <taxon>Thermoproteales</taxon>
        <taxon>Thermoproteaceae</taxon>
        <taxon>Pyrobaculum</taxon>
    </lineage>
</organism>
<dbReference type="AlphaFoldDB" id="A0A7L4PA57"/>
<evidence type="ECO:0000313" key="2">
    <source>
        <dbReference type="Proteomes" id="UP000554766"/>
    </source>
</evidence>